<dbReference type="InterPro" id="IPR030192">
    <property type="entry name" value="YbdG"/>
</dbReference>
<dbReference type="Pfam" id="PF00924">
    <property type="entry name" value="MS_channel_2nd"/>
    <property type="match status" value="1"/>
</dbReference>
<dbReference type="KEGG" id="gtl:EP073_13235"/>
<dbReference type="EMBL" id="CP035108">
    <property type="protein sequence ID" value="QAR34332.1"/>
    <property type="molecule type" value="Genomic_DNA"/>
</dbReference>
<dbReference type="InterPro" id="IPR006685">
    <property type="entry name" value="MscS_channel_2nd"/>
</dbReference>
<evidence type="ECO:0000256" key="3">
    <source>
        <dbReference type="ARBA" id="ARBA00022989"/>
    </source>
</evidence>
<gene>
    <name evidence="7" type="ORF">EP073_13235</name>
</gene>
<dbReference type="InterPro" id="IPR023408">
    <property type="entry name" value="MscS_beta-dom_sf"/>
</dbReference>
<evidence type="ECO:0000256" key="1">
    <source>
        <dbReference type="ARBA" id="ARBA00004370"/>
    </source>
</evidence>
<sequence>MKEKMIETLSYMNIPLEGLIKAGVILLFVFLAYAVPRFFILRLIYAAVKRSSVGWDDVLLKHKVFNIIFTLPPVFVVHYGMQFFPAVEVPLLRLLNVYITVMVVVFGRRLLRSAAEVYEQFPVAVTRPIKGYVQLVEIFLFIMGAILVVCFFLGKSPWAILSGIGAMTAILMLVFKDTIMNFVASLLIIFNDLVHVGDWIEVPGTGADGTVTEMALHTVKVQNFDNTIVTIPTHKLIDGSFRNWRGMQQSGGRRIRRSILIDQKSIRFLTDEDIKRLGEVEVLNEYLSRKLKEIDKANEGIVGKSIVNGRHLTNIGTLRAYMLEYLRQKKEIDKSMTFLVRQLAPTPEGLPLEVYVFSNDINWVNYEGIQSDIFDHLLAAVHEFDLRIFQNPGSYDISDLADKLSIKQVNG</sequence>
<keyword evidence="2 5" id="KW-0812">Transmembrane</keyword>
<protein>
    <submittedName>
        <fullName evidence="7">Mechanosensitive ion channel</fullName>
    </submittedName>
</protein>
<dbReference type="PANTHER" id="PTHR30414">
    <property type="entry name" value="MINICONDUCTANCE MECHANOSENSITIVE CHANNEL YBDG"/>
    <property type="match status" value="1"/>
</dbReference>
<evidence type="ECO:0000259" key="6">
    <source>
        <dbReference type="Pfam" id="PF00924"/>
    </source>
</evidence>
<dbReference type="Proteomes" id="UP000287502">
    <property type="component" value="Chromosome"/>
</dbReference>
<feature type="transmembrane region" description="Helical" evidence="5">
    <location>
        <begin position="20"/>
        <end position="44"/>
    </location>
</feature>
<dbReference type="InterPro" id="IPR010920">
    <property type="entry name" value="LSM_dom_sf"/>
</dbReference>
<dbReference type="SUPFAM" id="SSF50182">
    <property type="entry name" value="Sm-like ribonucleoproteins"/>
    <property type="match status" value="1"/>
</dbReference>
<comment type="subcellular location">
    <subcellularLocation>
        <location evidence="1">Membrane</location>
    </subcellularLocation>
</comment>
<evidence type="ECO:0000256" key="5">
    <source>
        <dbReference type="SAM" id="Phobius"/>
    </source>
</evidence>
<dbReference type="PANTHER" id="PTHR30414:SF0">
    <property type="entry name" value="MINICONDUCTANCE MECHANOSENSITIVE CHANNEL YBDG"/>
    <property type="match status" value="1"/>
</dbReference>
<evidence type="ECO:0000256" key="2">
    <source>
        <dbReference type="ARBA" id="ARBA00022692"/>
    </source>
</evidence>
<keyword evidence="8" id="KW-1185">Reference proteome</keyword>
<dbReference type="Gene3D" id="2.30.30.60">
    <property type="match status" value="1"/>
</dbReference>
<dbReference type="GO" id="GO:0005886">
    <property type="term" value="C:plasma membrane"/>
    <property type="evidence" value="ECO:0007669"/>
    <property type="project" value="TreeGrafter"/>
</dbReference>
<feature type="transmembrane region" description="Helical" evidence="5">
    <location>
        <begin position="132"/>
        <end position="152"/>
    </location>
</feature>
<dbReference type="GO" id="GO:0008381">
    <property type="term" value="F:mechanosensitive monoatomic ion channel activity"/>
    <property type="evidence" value="ECO:0007669"/>
    <property type="project" value="InterPro"/>
</dbReference>
<organism evidence="7 8">
    <name type="scientific">Geovibrio thiophilus</name>
    <dbReference type="NCBI Taxonomy" id="139438"/>
    <lineage>
        <taxon>Bacteria</taxon>
        <taxon>Pseudomonadati</taxon>
        <taxon>Deferribacterota</taxon>
        <taxon>Deferribacteres</taxon>
        <taxon>Deferribacterales</taxon>
        <taxon>Geovibrionaceae</taxon>
        <taxon>Geovibrio</taxon>
    </lineage>
</organism>
<evidence type="ECO:0000313" key="8">
    <source>
        <dbReference type="Proteomes" id="UP000287502"/>
    </source>
</evidence>
<name>A0A3R5V0P5_9BACT</name>
<dbReference type="GO" id="GO:0071470">
    <property type="term" value="P:cellular response to osmotic stress"/>
    <property type="evidence" value="ECO:0007669"/>
    <property type="project" value="InterPro"/>
</dbReference>
<dbReference type="AlphaFoldDB" id="A0A3R5V0P5"/>
<keyword evidence="3 5" id="KW-1133">Transmembrane helix</keyword>
<keyword evidence="4 5" id="KW-0472">Membrane</keyword>
<evidence type="ECO:0000256" key="4">
    <source>
        <dbReference type="ARBA" id="ARBA00023136"/>
    </source>
</evidence>
<dbReference type="OrthoDB" id="9775207at2"/>
<accession>A0A3R5V0P5</accession>
<feature type="transmembrane region" description="Helical" evidence="5">
    <location>
        <begin position="64"/>
        <end position="84"/>
    </location>
</feature>
<evidence type="ECO:0000313" key="7">
    <source>
        <dbReference type="EMBL" id="QAR34332.1"/>
    </source>
</evidence>
<proteinExistence type="predicted"/>
<feature type="transmembrane region" description="Helical" evidence="5">
    <location>
        <begin position="158"/>
        <end position="175"/>
    </location>
</feature>
<feature type="domain" description="Mechanosensitive ion channel MscS" evidence="6">
    <location>
        <begin position="177"/>
        <end position="245"/>
    </location>
</feature>
<feature type="transmembrane region" description="Helical" evidence="5">
    <location>
        <begin position="90"/>
        <end position="111"/>
    </location>
</feature>
<reference evidence="7 8" key="1">
    <citation type="submission" date="2019-01" db="EMBL/GenBank/DDBJ databases">
        <title>Geovibrio thiophilus DSM 11263, complete genome.</title>
        <authorList>
            <person name="Spring S."/>
            <person name="Bunk B."/>
            <person name="Sproer C."/>
        </authorList>
    </citation>
    <scope>NUCLEOTIDE SEQUENCE [LARGE SCALE GENOMIC DNA]</scope>
    <source>
        <strain evidence="7 8">DSM 11263</strain>
    </source>
</reference>